<dbReference type="InterPro" id="IPR013783">
    <property type="entry name" value="Ig-like_fold"/>
</dbReference>
<dbReference type="Proteomes" id="UP000694406">
    <property type="component" value="Unplaced"/>
</dbReference>
<evidence type="ECO:0000313" key="3">
    <source>
        <dbReference type="Ensembl" id="ENSLLTP00000019968.1"/>
    </source>
</evidence>
<accession>A0A8C5SM15</accession>
<feature type="domain" description="Ig-like" evidence="2">
    <location>
        <begin position="217"/>
        <end position="312"/>
    </location>
</feature>
<dbReference type="CDD" id="cd05768">
    <property type="entry name" value="IgC1_CH3_IgAGD_CH4_IgAEM"/>
    <property type="match status" value="1"/>
</dbReference>
<dbReference type="InterPro" id="IPR003006">
    <property type="entry name" value="Ig/MHC_CS"/>
</dbReference>
<dbReference type="FunFam" id="2.60.40.10:FF:000463">
    <property type="entry name" value="Immunoglobulin heavy constant gamma 1"/>
    <property type="match status" value="1"/>
</dbReference>
<feature type="domain" description="Ig-like" evidence="2">
    <location>
        <begin position="103"/>
        <end position="208"/>
    </location>
</feature>
<dbReference type="InterPro" id="IPR036179">
    <property type="entry name" value="Ig-like_dom_sf"/>
</dbReference>
<dbReference type="InterPro" id="IPR003597">
    <property type="entry name" value="Ig_C1-set"/>
</dbReference>
<dbReference type="GeneTree" id="ENSGT00940000162793"/>
<dbReference type="InterPro" id="IPR050380">
    <property type="entry name" value="Immune_Resp_Modulators"/>
</dbReference>
<proteinExistence type="predicted"/>
<protein>
    <recommendedName>
        <fullName evidence="2">Ig-like domain-containing protein</fullName>
    </recommendedName>
</protein>
<evidence type="ECO:0000256" key="1">
    <source>
        <dbReference type="ARBA" id="ARBA00023319"/>
    </source>
</evidence>
<dbReference type="InterPro" id="IPR007110">
    <property type="entry name" value="Ig-like_dom"/>
</dbReference>
<feature type="domain" description="Ig-like" evidence="2">
    <location>
        <begin position="1"/>
        <end position="93"/>
    </location>
</feature>
<reference evidence="3" key="1">
    <citation type="submission" date="2025-08" db="UniProtKB">
        <authorList>
            <consortium name="Ensembl"/>
        </authorList>
    </citation>
    <scope>IDENTIFICATION</scope>
</reference>
<dbReference type="Ensembl" id="ENSLLTT00000020710.1">
    <property type="protein sequence ID" value="ENSLLTP00000019968.1"/>
    <property type="gene ID" value="ENSLLTG00000014976.1"/>
</dbReference>
<dbReference type="FunFam" id="2.60.40.10:FF:000998">
    <property type="entry name" value="Immunoglobulin heavy constant epsilon"/>
    <property type="match status" value="1"/>
</dbReference>
<dbReference type="PROSITE" id="PS50835">
    <property type="entry name" value="IG_LIKE"/>
    <property type="match status" value="3"/>
</dbReference>
<evidence type="ECO:0000259" key="2">
    <source>
        <dbReference type="PROSITE" id="PS50835"/>
    </source>
</evidence>
<reference evidence="3" key="2">
    <citation type="submission" date="2025-09" db="UniProtKB">
        <authorList>
            <consortium name="Ensembl"/>
        </authorList>
    </citation>
    <scope>IDENTIFICATION</scope>
</reference>
<keyword evidence="4" id="KW-1185">Reference proteome</keyword>
<dbReference type="PROSITE" id="PS00290">
    <property type="entry name" value="IG_MHC"/>
    <property type="match status" value="2"/>
</dbReference>
<organism evidence="3 4">
    <name type="scientific">Laticauda laticaudata</name>
    <name type="common">Blue-ringed sea krait</name>
    <name type="synonym">Blue-lipped sea krait</name>
    <dbReference type="NCBI Taxonomy" id="8630"/>
    <lineage>
        <taxon>Eukaryota</taxon>
        <taxon>Metazoa</taxon>
        <taxon>Chordata</taxon>
        <taxon>Craniata</taxon>
        <taxon>Vertebrata</taxon>
        <taxon>Euteleostomi</taxon>
        <taxon>Lepidosauria</taxon>
        <taxon>Squamata</taxon>
        <taxon>Bifurcata</taxon>
        <taxon>Unidentata</taxon>
        <taxon>Episquamata</taxon>
        <taxon>Toxicofera</taxon>
        <taxon>Serpentes</taxon>
        <taxon>Colubroidea</taxon>
        <taxon>Elapidae</taxon>
        <taxon>Laticaudinae</taxon>
        <taxon>Laticauda</taxon>
    </lineage>
</organism>
<dbReference type="AlphaFoldDB" id="A0A8C5SM15"/>
<dbReference type="Pfam" id="PF07654">
    <property type="entry name" value="C1-set"/>
    <property type="match status" value="3"/>
</dbReference>
<dbReference type="SUPFAM" id="SSF48726">
    <property type="entry name" value="Immunoglobulin"/>
    <property type="match status" value="3"/>
</dbReference>
<keyword evidence="1" id="KW-0393">Immunoglobulin domain</keyword>
<dbReference type="SMART" id="SM00407">
    <property type="entry name" value="IGc1"/>
    <property type="match status" value="3"/>
</dbReference>
<name>A0A8C5SM15_LATLA</name>
<dbReference type="Gene3D" id="2.60.40.10">
    <property type="entry name" value="Immunoglobulins"/>
    <property type="match status" value="3"/>
</dbReference>
<evidence type="ECO:0000313" key="4">
    <source>
        <dbReference type="Proteomes" id="UP000694406"/>
    </source>
</evidence>
<sequence length="318" mass="35285">KSTHLKVTGATSTDPNVSIGCLIKSYFPEPATVQWNSGAITSGIQHFPPVVHSSGQYTHTSLLTIPISQWESESFHCNVEHAATNTRINKKIERESVLGCPGPKFLFYSGVATYLLPPQPKDLYINLNAKIVCLVVNLQQEEGLKISWSREKEVATHPELVSVAEENNGTFTAVGHLPVSVHDWESGETFTCSVEYPGLPGPIVKTISRKRGKEEAPILHIYPPIPGNSLILTCFIRNFLPMDTDVQWLKNGNSISEDDYVTTPAVKEKTGNSYFLYSKLTISKSSWENGNVYSCMVIHEALEMKFTQKSIEKTSGKR</sequence>
<dbReference type="PANTHER" id="PTHR23411">
    <property type="entry name" value="TAPASIN"/>
    <property type="match status" value="1"/>
</dbReference>